<feature type="domain" description="Protein kinase" evidence="2">
    <location>
        <begin position="1"/>
        <end position="272"/>
    </location>
</feature>
<evidence type="ECO:0000313" key="4">
    <source>
        <dbReference type="Proteomes" id="UP001337655"/>
    </source>
</evidence>
<dbReference type="SUPFAM" id="SSF56112">
    <property type="entry name" value="Protein kinase-like (PK-like)"/>
    <property type="match status" value="1"/>
</dbReference>
<comment type="caution">
    <text evidence="3">The sequence shown here is derived from an EMBL/GenBank/DDBJ whole genome shotgun (WGS) entry which is preliminary data.</text>
</comment>
<dbReference type="Pfam" id="PF00069">
    <property type="entry name" value="Pkinase"/>
    <property type="match status" value="1"/>
</dbReference>
<organism evidence="3 4">
    <name type="scientific">Saxophila tyrrhenica</name>
    <dbReference type="NCBI Taxonomy" id="1690608"/>
    <lineage>
        <taxon>Eukaryota</taxon>
        <taxon>Fungi</taxon>
        <taxon>Dikarya</taxon>
        <taxon>Ascomycota</taxon>
        <taxon>Pezizomycotina</taxon>
        <taxon>Dothideomycetes</taxon>
        <taxon>Dothideomycetidae</taxon>
        <taxon>Mycosphaerellales</taxon>
        <taxon>Extremaceae</taxon>
        <taxon>Saxophila</taxon>
    </lineage>
</organism>
<gene>
    <name evidence="3" type="ORF">LTR77_006197</name>
</gene>
<accession>A0AAV9P823</accession>
<proteinExistence type="predicted"/>
<feature type="compositionally biased region" description="Polar residues" evidence="1">
    <location>
        <begin position="1"/>
        <end position="15"/>
    </location>
</feature>
<evidence type="ECO:0000256" key="1">
    <source>
        <dbReference type="SAM" id="MobiDB-lite"/>
    </source>
</evidence>
<sequence>MDYESGNGSQFSFRTVESPPDEHGRVSEYTSVSAYVDNVAYTGKLDQHPDEVDEGELLNSLEPVPVECIHPLFQQEFTKAPPYDPEVHYLKSPSFTYDDCQPGKTFVAECVLNEVKALELIRKHPHPNLVKYYGCVVRDGRITALCLHRYPDTMVDYAYCGISGARASMFAYNIENGIHHLHSLGLAHNDINESNICVDEHEQAVIVDFDSCLPFGEPLMKGTSACADLDAWVSSKENDLDYGLTTIEEFLPVETRKQKADAEAEMADELSS</sequence>
<reference evidence="3 4" key="1">
    <citation type="submission" date="2023-08" db="EMBL/GenBank/DDBJ databases">
        <title>Black Yeasts Isolated from many extreme environments.</title>
        <authorList>
            <person name="Coleine C."/>
            <person name="Stajich J.E."/>
            <person name="Selbmann L."/>
        </authorList>
    </citation>
    <scope>NUCLEOTIDE SEQUENCE [LARGE SCALE GENOMIC DNA]</scope>
    <source>
        <strain evidence="3 4">CCFEE 5935</strain>
    </source>
</reference>
<evidence type="ECO:0000313" key="3">
    <source>
        <dbReference type="EMBL" id="KAK5168888.1"/>
    </source>
</evidence>
<dbReference type="GeneID" id="89927537"/>
<dbReference type="Proteomes" id="UP001337655">
    <property type="component" value="Unassembled WGS sequence"/>
</dbReference>
<dbReference type="RefSeq" id="XP_064658354.1">
    <property type="nucleotide sequence ID" value="XM_064803439.1"/>
</dbReference>
<dbReference type="GO" id="GO:0005524">
    <property type="term" value="F:ATP binding"/>
    <property type="evidence" value="ECO:0007669"/>
    <property type="project" value="InterPro"/>
</dbReference>
<dbReference type="InterPro" id="IPR011009">
    <property type="entry name" value="Kinase-like_dom_sf"/>
</dbReference>
<feature type="region of interest" description="Disordered" evidence="1">
    <location>
        <begin position="1"/>
        <end position="25"/>
    </location>
</feature>
<name>A0AAV9P823_9PEZI</name>
<dbReference type="GO" id="GO:0004672">
    <property type="term" value="F:protein kinase activity"/>
    <property type="evidence" value="ECO:0007669"/>
    <property type="project" value="InterPro"/>
</dbReference>
<protein>
    <recommendedName>
        <fullName evidence="2">Protein kinase domain-containing protein</fullName>
    </recommendedName>
</protein>
<dbReference type="AlphaFoldDB" id="A0AAV9P823"/>
<evidence type="ECO:0000259" key="2">
    <source>
        <dbReference type="PROSITE" id="PS50011"/>
    </source>
</evidence>
<keyword evidence="4" id="KW-1185">Reference proteome</keyword>
<dbReference type="PROSITE" id="PS50011">
    <property type="entry name" value="PROTEIN_KINASE_DOM"/>
    <property type="match status" value="1"/>
</dbReference>
<dbReference type="InterPro" id="IPR000719">
    <property type="entry name" value="Prot_kinase_dom"/>
</dbReference>
<dbReference type="Gene3D" id="1.10.510.10">
    <property type="entry name" value="Transferase(Phosphotransferase) domain 1"/>
    <property type="match status" value="1"/>
</dbReference>
<dbReference type="EMBL" id="JAVRRT010000009">
    <property type="protein sequence ID" value="KAK5168888.1"/>
    <property type="molecule type" value="Genomic_DNA"/>
</dbReference>